<comment type="catalytic activity">
    <reaction evidence="22">
        <text>L-seryl-[protein] + ATP = O-phospho-L-seryl-[protein] + ADP + H(+)</text>
        <dbReference type="Rhea" id="RHEA:17989"/>
        <dbReference type="Rhea" id="RHEA-COMP:9863"/>
        <dbReference type="Rhea" id="RHEA-COMP:11604"/>
        <dbReference type="ChEBI" id="CHEBI:15378"/>
        <dbReference type="ChEBI" id="CHEBI:29999"/>
        <dbReference type="ChEBI" id="CHEBI:30616"/>
        <dbReference type="ChEBI" id="CHEBI:83421"/>
        <dbReference type="ChEBI" id="CHEBI:456216"/>
        <dbReference type="EC" id="2.7.11.1"/>
    </reaction>
</comment>
<gene>
    <name evidence="30" type="ORF">ZOSMA_1G00540</name>
</gene>
<feature type="binding site" evidence="26">
    <location>
        <position position="771"/>
    </location>
    <ligand>
        <name>ATP</name>
        <dbReference type="ChEBI" id="CHEBI:30616"/>
    </ligand>
</feature>
<protein>
    <recommendedName>
        <fullName evidence="25">Receptor kinase-like protein Xa21</fullName>
        <ecNumber evidence="5">2.7.11.1</ecNumber>
    </recommendedName>
</protein>
<dbReference type="PROSITE" id="PS00107">
    <property type="entry name" value="PROTEIN_KINASE_ATP"/>
    <property type="match status" value="1"/>
</dbReference>
<evidence type="ECO:0000256" key="21">
    <source>
        <dbReference type="ARBA" id="ARBA00047899"/>
    </source>
</evidence>
<dbReference type="SUPFAM" id="SSF52058">
    <property type="entry name" value="L domain-like"/>
    <property type="match status" value="1"/>
</dbReference>
<evidence type="ECO:0000256" key="7">
    <source>
        <dbReference type="ARBA" id="ARBA00022527"/>
    </source>
</evidence>
<feature type="transmembrane region" description="Helical" evidence="27">
    <location>
        <begin position="669"/>
        <end position="689"/>
    </location>
</feature>
<evidence type="ECO:0000256" key="25">
    <source>
        <dbReference type="ARBA" id="ARBA00072040"/>
    </source>
</evidence>
<dbReference type="Proteomes" id="UP000036987">
    <property type="component" value="Unassembled WGS sequence"/>
</dbReference>
<dbReference type="AlphaFoldDB" id="A0A0K9PLZ9"/>
<dbReference type="OrthoDB" id="676979at2759"/>
<evidence type="ECO:0000256" key="8">
    <source>
        <dbReference type="ARBA" id="ARBA00022553"/>
    </source>
</evidence>
<dbReference type="EMBL" id="LFYR01000729">
    <property type="protein sequence ID" value="KMZ70083.1"/>
    <property type="molecule type" value="Genomic_DNA"/>
</dbReference>
<dbReference type="GO" id="GO:0005789">
    <property type="term" value="C:endoplasmic reticulum membrane"/>
    <property type="evidence" value="ECO:0007669"/>
    <property type="project" value="UniProtKB-SubCell"/>
</dbReference>
<evidence type="ECO:0000313" key="30">
    <source>
        <dbReference type="EMBL" id="KMZ70083.1"/>
    </source>
</evidence>
<dbReference type="Gene3D" id="3.30.200.20">
    <property type="entry name" value="Phosphorylase Kinase, domain 1"/>
    <property type="match status" value="1"/>
</dbReference>
<dbReference type="Pfam" id="PF13855">
    <property type="entry name" value="LRR_8"/>
    <property type="match status" value="2"/>
</dbReference>
<dbReference type="GO" id="GO:0005524">
    <property type="term" value="F:ATP binding"/>
    <property type="evidence" value="ECO:0007669"/>
    <property type="project" value="UniProtKB-UniRule"/>
</dbReference>
<dbReference type="SUPFAM" id="SSF52047">
    <property type="entry name" value="RNI-like"/>
    <property type="match status" value="1"/>
</dbReference>
<dbReference type="EC" id="2.7.11.1" evidence="5"/>
<keyword evidence="19 30" id="KW-0675">Receptor</keyword>
<evidence type="ECO:0000256" key="22">
    <source>
        <dbReference type="ARBA" id="ARBA00048679"/>
    </source>
</evidence>
<keyword evidence="13" id="KW-0677">Repeat</keyword>
<dbReference type="InterPro" id="IPR001611">
    <property type="entry name" value="Leu-rich_rpt"/>
</dbReference>
<keyword evidence="9" id="KW-0433">Leucine-rich repeat</keyword>
<dbReference type="Pfam" id="PF00560">
    <property type="entry name" value="LRR_1"/>
    <property type="match status" value="6"/>
</dbReference>
<dbReference type="PANTHER" id="PTHR27000">
    <property type="entry name" value="LEUCINE-RICH REPEAT RECEPTOR-LIKE PROTEIN KINASE FAMILY PROTEIN-RELATED"/>
    <property type="match status" value="1"/>
</dbReference>
<keyword evidence="18 27" id="KW-0472">Membrane</keyword>
<evidence type="ECO:0000256" key="3">
    <source>
        <dbReference type="ARBA" id="ARBA00004479"/>
    </source>
</evidence>
<comment type="function">
    <text evidence="24">The processed protein kinase Xa21 chain released by protein cleavage after X.oryzae pv. oryzae protein Ax21 detection translocates into the nucleus where it can bind and regulate WRKY62, a transcription factor. Confers resistance to the bacterial pathogen X.oryzae pv. oryzae (Xoo).</text>
</comment>
<evidence type="ECO:0000256" key="13">
    <source>
        <dbReference type="ARBA" id="ARBA00022737"/>
    </source>
</evidence>
<accession>A0A0K9PLZ9</accession>
<evidence type="ECO:0000256" key="28">
    <source>
        <dbReference type="SAM" id="SignalP"/>
    </source>
</evidence>
<reference evidence="31" key="1">
    <citation type="journal article" date="2016" name="Nature">
        <title>The genome of the seagrass Zostera marina reveals angiosperm adaptation to the sea.</title>
        <authorList>
            <person name="Olsen J.L."/>
            <person name="Rouze P."/>
            <person name="Verhelst B."/>
            <person name="Lin Y.-C."/>
            <person name="Bayer T."/>
            <person name="Collen J."/>
            <person name="Dattolo E."/>
            <person name="De Paoli E."/>
            <person name="Dittami S."/>
            <person name="Maumus F."/>
            <person name="Michel G."/>
            <person name="Kersting A."/>
            <person name="Lauritano C."/>
            <person name="Lohaus R."/>
            <person name="Toepel M."/>
            <person name="Tonon T."/>
            <person name="Vanneste K."/>
            <person name="Amirebrahimi M."/>
            <person name="Brakel J."/>
            <person name="Bostroem C."/>
            <person name="Chovatia M."/>
            <person name="Grimwood J."/>
            <person name="Jenkins J.W."/>
            <person name="Jueterbock A."/>
            <person name="Mraz A."/>
            <person name="Stam W.T."/>
            <person name="Tice H."/>
            <person name="Bornberg-Bauer E."/>
            <person name="Green P.J."/>
            <person name="Pearson G.A."/>
            <person name="Procaccini G."/>
            <person name="Duarte C.M."/>
            <person name="Schmutz J."/>
            <person name="Reusch T.B.H."/>
            <person name="Van de Peer Y."/>
        </authorList>
    </citation>
    <scope>NUCLEOTIDE SEQUENCE [LARGE SCALE GENOMIC DNA]</scope>
    <source>
        <strain evidence="31">cv. Finnish</strain>
    </source>
</reference>
<dbReference type="Gene3D" id="1.10.510.10">
    <property type="entry name" value="Transferase(Phosphotransferase) domain 1"/>
    <property type="match status" value="1"/>
</dbReference>
<evidence type="ECO:0000256" key="6">
    <source>
        <dbReference type="ARBA" id="ARBA00022475"/>
    </source>
</evidence>
<evidence type="ECO:0000256" key="5">
    <source>
        <dbReference type="ARBA" id="ARBA00012513"/>
    </source>
</evidence>
<dbReference type="Pfam" id="PF23598">
    <property type="entry name" value="LRR_14"/>
    <property type="match status" value="1"/>
</dbReference>
<feature type="chain" id="PRO_5005527870" description="Receptor kinase-like protein Xa21" evidence="28">
    <location>
        <begin position="20"/>
        <end position="1029"/>
    </location>
</feature>
<dbReference type="InterPro" id="IPR008271">
    <property type="entry name" value="Ser/Thr_kinase_AS"/>
</dbReference>
<evidence type="ECO:0000256" key="18">
    <source>
        <dbReference type="ARBA" id="ARBA00023136"/>
    </source>
</evidence>
<evidence type="ECO:0000256" key="20">
    <source>
        <dbReference type="ARBA" id="ARBA00023180"/>
    </source>
</evidence>
<feature type="domain" description="Protein kinase" evidence="29">
    <location>
        <begin position="737"/>
        <end position="1028"/>
    </location>
</feature>
<evidence type="ECO:0000256" key="24">
    <source>
        <dbReference type="ARBA" id="ARBA00056628"/>
    </source>
</evidence>
<sequence length="1029" mass="114438">MLPTKRFLILSFQLLVVLGNYYYTTSDGETISSTVDRIGLLSFKSQITTAKEKSYVFTSWNDSTETCNWFGISCDAPLHPDRVTSLTLPSFDLTGTISPHLSNLSFLRKIDLGYNNLGGDIPSEIANLHRLQILNLTSNSFHGEIPGALFTNLPELRILMLGGNRLHGKIPRNFTQVSKLEVLNLKDNNLTGAIPSDWGSFTNLQLLSLRKNNLSGEIPPSIGNITTLYYLFLSENNLVGGIPSQLSSCINLTTLDLFGNQLSGQIPPSLFNFSSLYAFSVGNNLLNGTLPSDFGRNLPQLGYLYLYNNNFVGQIPPSLSEATELERIELSGNRFNGSIPPNLGTTLPRLSKLILGNNLLSTDDWRFVQSLTNCKYLEELDLSNNTFTGMLPESITKLSNTTLTWLRLRNNKIMGEIPVMIGDLTSLVTLNLENNNFTGSIPESIGRLKNLKAFSMTNNKFSGSIPDSFGNLTEMLELYMGANELSGTLHPNLAAMNKLIVMDLSHNNLTGVVPKGLLGISTIASFLNISHNNLVGVLPNEVGRLANLQSFDASHNRFHGRIPESIGNCVLLESLMLQGNKFNGSIPDRIENLKGLHRLDLSDNHLSGSIPSYMENMTSLQYLNLSYNDLEGKVSTKGIFSQPHLFSIQGNKELFENHHHSKLSKRNTVVLVVVITILCFIGLFLFLVYKYKVLPMKKDTKRRKSRYHMKLPRSVSWRENQFFKISYSDIQKATDNFSPTNLIGSGGFGSVYKGTMTINHPTNSKLDIAVKVLNKKLREISKSFMAECNVLRNVRHRNLVRVLTACSSEDLNGNEFKALVYEFMPNSSLDKWLNNGAMSLLQRLNIAIDVASALDYLHTQTETTIVHCDLKPSNILLDANMVAHVSDFGIAKFLSSDHDQTLTMDIQGSIGYIAPECGLGNKLSTLWDVYSYGILVLEIFTCKSPTSKAFGDEITLHQYVEASFPYKIIKVVDPFLLHQNESGLGETRIHDTLASIMEIGLICSMNSPNERMQMKDVVKQLCAIKDAVK</sequence>
<dbReference type="STRING" id="29655.A0A0K9PLZ9"/>
<proteinExistence type="inferred from homology"/>
<dbReference type="Pfam" id="PF07714">
    <property type="entry name" value="PK_Tyr_Ser-Thr"/>
    <property type="match status" value="1"/>
</dbReference>
<dbReference type="FunFam" id="3.30.200.20:FF:000432">
    <property type="entry name" value="LRR receptor-like serine/threonine-protein kinase EFR"/>
    <property type="match status" value="1"/>
</dbReference>
<dbReference type="SMART" id="SM00369">
    <property type="entry name" value="LRR_TYP"/>
    <property type="match status" value="12"/>
</dbReference>
<dbReference type="InterPro" id="IPR003591">
    <property type="entry name" value="Leu-rich_rpt_typical-subtyp"/>
</dbReference>
<dbReference type="FunFam" id="1.10.510.10:FF:000358">
    <property type="entry name" value="Putative leucine-rich repeat receptor-like serine/threonine-protein kinase"/>
    <property type="match status" value="1"/>
</dbReference>
<dbReference type="PANTHER" id="PTHR27000:SF733">
    <property type="entry name" value="PROTEIN KINASE DOMAIN-CONTAINING PROTEIN"/>
    <property type="match status" value="1"/>
</dbReference>
<dbReference type="Gene3D" id="3.80.10.10">
    <property type="entry name" value="Ribonuclease Inhibitor"/>
    <property type="match status" value="4"/>
</dbReference>
<keyword evidence="16 26" id="KW-0067">ATP-binding</keyword>
<keyword evidence="6" id="KW-1003">Cell membrane</keyword>
<dbReference type="InterPro" id="IPR011009">
    <property type="entry name" value="Kinase-like_dom_sf"/>
</dbReference>
<evidence type="ECO:0000256" key="17">
    <source>
        <dbReference type="ARBA" id="ARBA00022989"/>
    </source>
</evidence>
<comment type="similarity">
    <text evidence="4">Belongs to the protein kinase superfamily. Ser/Thr protein kinase family.</text>
</comment>
<dbReference type="FunFam" id="3.80.10.10:FF:000101">
    <property type="entry name" value="LRR receptor-like serine/threonine-protein kinase ERECTA"/>
    <property type="match status" value="1"/>
</dbReference>
<evidence type="ECO:0000256" key="19">
    <source>
        <dbReference type="ARBA" id="ARBA00023170"/>
    </source>
</evidence>
<dbReference type="GO" id="GO:0004674">
    <property type="term" value="F:protein serine/threonine kinase activity"/>
    <property type="evidence" value="ECO:0007669"/>
    <property type="project" value="UniProtKB-KW"/>
</dbReference>
<evidence type="ECO:0000256" key="12">
    <source>
        <dbReference type="ARBA" id="ARBA00022729"/>
    </source>
</evidence>
<evidence type="ECO:0000256" key="23">
    <source>
        <dbReference type="ARBA" id="ARBA00054320"/>
    </source>
</evidence>
<dbReference type="InterPro" id="IPR013210">
    <property type="entry name" value="LRR_N_plant-typ"/>
</dbReference>
<keyword evidence="15 30" id="KW-0418">Kinase</keyword>
<keyword evidence="31" id="KW-1185">Reference proteome</keyword>
<comment type="catalytic activity">
    <reaction evidence="21">
        <text>L-threonyl-[protein] + ATP = O-phospho-L-threonyl-[protein] + ADP + H(+)</text>
        <dbReference type="Rhea" id="RHEA:46608"/>
        <dbReference type="Rhea" id="RHEA-COMP:11060"/>
        <dbReference type="Rhea" id="RHEA-COMP:11605"/>
        <dbReference type="ChEBI" id="CHEBI:15378"/>
        <dbReference type="ChEBI" id="CHEBI:30013"/>
        <dbReference type="ChEBI" id="CHEBI:30616"/>
        <dbReference type="ChEBI" id="CHEBI:61977"/>
        <dbReference type="ChEBI" id="CHEBI:456216"/>
        <dbReference type="EC" id="2.7.11.1"/>
    </reaction>
</comment>
<keyword evidence="20" id="KW-0325">Glycoprotein</keyword>
<dbReference type="InterPro" id="IPR032675">
    <property type="entry name" value="LRR_dom_sf"/>
</dbReference>
<evidence type="ECO:0000256" key="11">
    <source>
        <dbReference type="ARBA" id="ARBA00022692"/>
    </source>
</evidence>
<dbReference type="InterPro" id="IPR001245">
    <property type="entry name" value="Ser-Thr/Tyr_kinase_cat_dom"/>
</dbReference>
<evidence type="ECO:0000256" key="26">
    <source>
        <dbReference type="PROSITE-ProRule" id="PRU10141"/>
    </source>
</evidence>
<evidence type="ECO:0000256" key="27">
    <source>
        <dbReference type="SAM" id="Phobius"/>
    </source>
</evidence>
<evidence type="ECO:0000256" key="15">
    <source>
        <dbReference type="ARBA" id="ARBA00022777"/>
    </source>
</evidence>
<dbReference type="GO" id="GO:0005886">
    <property type="term" value="C:plasma membrane"/>
    <property type="evidence" value="ECO:0007669"/>
    <property type="project" value="UniProtKB-SubCell"/>
</dbReference>
<evidence type="ECO:0000256" key="2">
    <source>
        <dbReference type="ARBA" id="ARBA00004389"/>
    </source>
</evidence>
<name>A0A0K9PLZ9_ZOSMR</name>
<evidence type="ECO:0000256" key="4">
    <source>
        <dbReference type="ARBA" id="ARBA00008684"/>
    </source>
</evidence>
<keyword evidence="12 28" id="KW-0732">Signal</keyword>
<keyword evidence="11 27" id="KW-0812">Transmembrane</keyword>
<evidence type="ECO:0000256" key="9">
    <source>
        <dbReference type="ARBA" id="ARBA00022614"/>
    </source>
</evidence>
<keyword evidence="7" id="KW-0723">Serine/threonine-protein kinase</keyword>
<dbReference type="SUPFAM" id="SSF56112">
    <property type="entry name" value="Protein kinase-like (PK-like)"/>
    <property type="match status" value="1"/>
</dbReference>
<evidence type="ECO:0000313" key="31">
    <source>
        <dbReference type="Proteomes" id="UP000036987"/>
    </source>
</evidence>
<feature type="signal peptide" evidence="28">
    <location>
        <begin position="1"/>
        <end position="19"/>
    </location>
</feature>
<evidence type="ECO:0000256" key="1">
    <source>
        <dbReference type="ARBA" id="ARBA00004162"/>
    </source>
</evidence>
<dbReference type="InterPro" id="IPR055414">
    <property type="entry name" value="LRR_R13L4/SHOC2-like"/>
</dbReference>
<dbReference type="Pfam" id="PF08263">
    <property type="entry name" value="LRRNT_2"/>
    <property type="match status" value="1"/>
</dbReference>
<keyword evidence="14 26" id="KW-0547">Nucleotide-binding</keyword>
<keyword evidence="10" id="KW-0808">Transferase</keyword>
<dbReference type="FunFam" id="3.80.10.10:FF:000383">
    <property type="entry name" value="Leucine-rich repeat receptor protein kinase EMS1"/>
    <property type="match status" value="1"/>
</dbReference>
<comment type="function">
    <text evidence="23">Receptor kinase that detects X.oryzae pv. oryzae protein Ax21 to promote innate immunity. Following X.oryzae pv. oryzae protein Ax21 detection, undergoes cleavage, releasing the processed protein kinase Xa21 chain.</text>
</comment>
<dbReference type="PROSITE" id="PS00108">
    <property type="entry name" value="PROTEIN_KINASE_ST"/>
    <property type="match status" value="1"/>
</dbReference>
<evidence type="ECO:0000259" key="29">
    <source>
        <dbReference type="PROSITE" id="PS50011"/>
    </source>
</evidence>
<dbReference type="InterPro" id="IPR017441">
    <property type="entry name" value="Protein_kinase_ATP_BS"/>
</dbReference>
<comment type="caution">
    <text evidence="30">The sequence shown here is derived from an EMBL/GenBank/DDBJ whole genome shotgun (WGS) entry which is preliminary data.</text>
</comment>
<comment type="subcellular location">
    <subcellularLocation>
        <location evidence="1">Cell membrane</location>
        <topology evidence="1">Single-pass membrane protein</topology>
    </subcellularLocation>
    <subcellularLocation>
        <location evidence="2">Endoplasmic reticulum membrane</location>
        <topology evidence="2">Single-pass membrane protein</topology>
    </subcellularLocation>
    <subcellularLocation>
        <location evidence="3">Membrane</location>
        <topology evidence="3">Single-pass type I membrane protein</topology>
    </subcellularLocation>
</comment>
<evidence type="ECO:0000256" key="10">
    <source>
        <dbReference type="ARBA" id="ARBA00022679"/>
    </source>
</evidence>
<keyword evidence="8" id="KW-0597">Phosphoprotein</keyword>
<dbReference type="PROSITE" id="PS50011">
    <property type="entry name" value="PROTEIN_KINASE_DOM"/>
    <property type="match status" value="1"/>
</dbReference>
<evidence type="ECO:0000256" key="14">
    <source>
        <dbReference type="ARBA" id="ARBA00022741"/>
    </source>
</evidence>
<keyword evidence="17 27" id="KW-1133">Transmembrane helix</keyword>
<dbReference type="FunFam" id="3.80.10.10:FF:000288">
    <property type="entry name" value="LRR receptor-like serine/threonine-protein kinase EFR"/>
    <property type="match status" value="1"/>
</dbReference>
<dbReference type="SMART" id="SM00220">
    <property type="entry name" value="S_TKc"/>
    <property type="match status" value="1"/>
</dbReference>
<dbReference type="InterPro" id="IPR000719">
    <property type="entry name" value="Prot_kinase_dom"/>
</dbReference>
<organism evidence="30 31">
    <name type="scientific">Zostera marina</name>
    <name type="common">Eelgrass</name>
    <dbReference type="NCBI Taxonomy" id="29655"/>
    <lineage>
        <taxon>Eukaryota</taxon>
        <taxon>Viridiplantae</taxon>
        <taxon>Streptophyta</taxon>
        <taxon>Embryophyta</taxon>
        <taxon>Tracheophyta</taxon>
        <taxon>Spermatophyta</taxon>
        <taxon>Magnoliopsida</taxon>
        <taxon>Liliopsida</taxon>
        <taxon>Zosteraceae</taxon>
        <taxon>Zostera</taxon>
    </lineage>
</organism>
<evidence type="ECO:0000256" key="16">
    <source>
        <dbReference type="ARBA" id="ARBA00022840"/>
    </source>
</evidence>